<keyword evidence="2" id="KW-0560">Oxidoreductase</keyword>
<dbReference type="SMART" id="SM00829">
    <property type="entry name" value="PKS_ER"/>
    <property type="match status" value="1"/>
</dbReference>
<proteinExistence type="predicted"/>
<dbReference type="Gene3D" id="3.90.180.10">
    <property type="entry name" value="Medium-chain alcohol dehydrogenases, catalytic domain"/>
    <property type="match status" value="1"/>
</dbReference>
<reference evidence="2 3" key="1">
    <citation type="submission" date="2020-08" db="EMBL/GenBank/DDBJ databases">
        <title>Genomic Encyclopedia of Type Strains, Phase IV (KMG-IV): sequencing the most valuable type-strain genomes for metagenomic binning, comparative biology and taxonomic classification.</title>
        <authorList>
            <person name="Goeker M."/>
        </authorList>
    </citation>
    <scope>NUCLEOTIDE SEQUENCE [LARGE SCALE GENOMIC DNA]</scope>
    <source>
        <strain evidence="2 3">DSM 21793</strain>
    </source>
</reference>
<dbReference type="Proteomes" id="UP000530564">
    <property type="component" value="Unassembled WGS sequence"/>
</dbReference>
<evidence type="ECO:0000313" key="2">
    <source>
        <dbReference type="EMBL" id="MBB3890920.1"/>
    </source>
</evidence>
<gene>
    <name evidence="2" type="ORF">GGQ61_001637</name>
</gene>
<dbReference type="EMBL" id="JACIDK010000002">
    <property type="protein sequence ID" value="MBB3890920.1"/>
    <property type="molecule type" value="Genomic_DNA"/>
</dbReference>
<keyword evidence="3" id="KW-1185">Reference proteome</keyword>
<dbReference type="InterPro" id="IPR020843">
    <property type="entry name" value="ER"/>
</dbReference>
<dbReference type="PANTHER" id="PTHR45033">
    <property type="match status" value="1"/>
</dbReference>
<dbReference type="InterPro" id="IPR013149">
    <property type="entry name" value="ADH-like_C"/>
</dbReference>
<comment type="caution">
    <text evidence="2">The sequence shown here is derived from an EMBL/GenBank/DDBJ whole genome shotgun (WGS) entry which is preliminary data.</text>
</comment>
<dbReference type="GO" id="GO:0004022">
    <property type="term" value="F:alcohol dehydrogenase (NAD+) activity"/>
    <property type="evidence" value="ECO:0007669"/>
    <property type="project" value="UniProtKB-EC"/>
</dbReference>
<evidence type="ECO:0000259" key="1">
    <source>
        <dbReference type="SMART" id="SM00829"/>
    </source>
</evidence>
<organism evidence="2 3">
    <name type="scientific">Phenylobacterium haematophilum</name>
    <dbReference type="NCBI Taxonomy" id="98513"/>
    <lineage>
        <taxon>Bacteria</taxon>
        <taxon>Pseudomonadati</taxon>
        <taxon>Pseudomonadota</taxon>
        <taxon>Alphaproteobacteria</taxon>
        <taxon>Caulobacterales</taxon>
        <taxon>Caulobacteraceae</taxon>
        <taxon>Phenylobacterium</taxon>
    </lineage>
</organism>
<protein>
    <submittedName>
        <fullName evidence="2">Alcohol dehydrogenase</fullName>
        <ecNumber evidence="2">1.1.1.1</ecNumber>
    </submittedName>
</protein>
<dbReference type="RefSeq" id="WP_183771392.1">
    <property type="nucleotide sequence ID" value="NZ_JACIDK010000002.1"/>
</dbReference>
<dbReference type="Gene3D" id="3.40.50.720">
    <property type="entry name" value="NAD(P)-binding Rossmann-like Domain"/>
    <property type="match status" value="1"/>
</dbReference>
<dbReference type="InterPro" id="IPR013154">
    <property type="entry name" value="ADH-like_N"/>
</dbReference>
<evidence type="ECO:0000313" key="3">
    <source>
        <dbReference type="Proteomes" id="UP000530564"/>
    </source>
</evidence>
<sequence length="338" mass="35588">MKAYRFDSFDSLEALRLREEADPVPQRGEVLVRVHAVSLNYRDLAMLRGRYPRKCVPGHVPTSDAAGEIVALGEGVEAFKVGDRVIGAFHPRWFGGDMPSTIQRDSYGAENDGWLCELKAVSQEAVVPMPQSLSYEEASTLPCAGLTAWTALSGPAPIRAGRTVLVQGSGGVSIFALQLARALGAGVIATTSSAAKAETLKALGAQAVVNYADDPEWGRSVRTLTGGRGVDRVVEVGGPGTIGQSLRAVALGGEIASIGFLSTENPGIDFFQLKSSGASFRNITVGDRAALLDFTRAVESSGLKPVIDRTFAFDEAREAFSHLEAGAHLGKVVISCGG</sequence>
<name>A0A840A090_9CAUL</name>
<dbReference type="CDD" id="cd08276">
    <property type="entry name" value="MDR7"/>
    <property type="match status" value="1"/>
</dbReference>
<dbReference type="EC" id="1.1.1.1" evidence="2"/>
<dbReference type="InterPro" id="IPR036291">
    <property type="entry name" value="NAD(P)-bd_dom_sf"/>
</dbReference>
<dbReference type="SUPFAM" id="SSF50129">
    <property type="entry name" value="GroES-like"/>
    <property type="match status" value="1"/>
</dbReference>
<accession>A0A840A090</accession>
<dbReference type="Pfam" id="PF00107">
    <property type="entry name" value="ADH_zinc_N"/>
    <property type="match status" value="1"/>
</dbReference>
<dbReference type="InterPro" id="IPR052711">
    <property type="entry name" value="Zinc_ADH-like"/>
</dbReference>
<dbReference type="AlphaFoldDB" id="A0A840A090"/>
<dbReference type="SUPFAM" id="SSF51735">
    <property type="entry name" value="NAD(P)-binding Rossmann-fold domains"/>
    <property type="match status" value="1"/>
</dbReference>
<dbReference type="InterPro" id="IPR011032">
    <property type="entry name" value="GroES-like_sf"/>
</dbReference>
<dbReference type="Pfam" id="PF08240">
    <property type="entry name" value="ADH_N"/>
    <property type="match status" value="1"/>
</dbReference>
<dbReference type="PANTHER" id="PTHR45033:SF2">
    <property type="entry name" value="ZINC-TYPE ALCOHOL DEHYDROGENASE-LIKE PROTEIN C1773.06C"/>
    <property type="match status" value="1"/>
</dbReference>
<feature type="domain" description="Enoyl reductase (ER)" evidence="1">
    <location>
        <begin position="10"/>
        <end position="334"/>
    </location>
</feature>